<proteinExistence type="predicted"/>
<gene>
    <name evidence="1" type="ORF">R1flu_024657</name>
</gene>
<organism evidence="1 2">
    <name type="scientific">Riccia fluitans</name>
    <dbReference type="NCBI Taxonomy" id="41844"/>
    <lineage>
        <taxon>Eukaryota</taxon>
        <taxon>Viridiplantae</taxon>
        <taxon>Streptophyta</taxon>
        <taxon>Embryophyta</taxon>
        <taxon>Marchantiophyta</taxon>
        <taxon>Marchantiopsida</taxon>
        <taxon>Marchantiidae</taxon>
        <taxon>Marchantiales</taxon>
        <taxon>Ricciaceae</taxon>
        <taxon>Riccia</taxon>
    </lineage>
</organism>
<reference evidence="1 2" key="1">
    <citation type="submission" date="2024-09" db="EMBL/GenBank/DDBJ databases">
        <title>Chromosome-scale assembly of Riccia fluitans.</title>
        <authorList>
            <person name="Paukszto L."/>
            <person name="Sawicki J."/>
            <person name="Karawczyk K."/>
            <person name="Piernik-Szablinska J."/>
            <person name="Szczecinska M."/>
            <person name="Mazdziarz M."/>
        </authorList>
    </citation>
    <scope>NUCLEOTIDE SEQUENCE [LARGE SCALE GENOMIC DNA]</scope>
    <source>
        <strain evidence="1">Rf_01</strain>
        <tissue evidence="1">Aerial parts of the thallus</tissue>
    </source>
</reference>
<keyword evidence="2" id="KW-1185">Reference proteome</keyword>
<evidence type="ECO:0000313" key="1">
    <source>
        <dbReference type="EMBL" id="KAL2612965.1"/>
    </source>
</evidence>
<dbReference type="AlphaFoldDB" id="A0ABD1XVI3"/>
<protein>
    <submittedName>
        <fullName evidence="1">Uncharacterized protein</fullName>
    </submittedName>
</protein>
<comment type="caution">
    <text evidence="1">The sequence shown here is derived from an EMBL/GenBank/DDBJ whole genome shotgun (WGS) entry which is preliminary data.</text>
</comment>
<name>A0ABD1XVI3_9MARC</name>
<evidence type="ECO:0000313" key="2">
    <source>
        <dbReference type="Proteomes" id="UP001605036"/>
    </source>
</evidence>
<dbReference type="EMBL" id="JBHFFA010000007">
    <property type="protein sequence ID" value="KAL2612965.1"/>
    <property type="molecule type" value="Genomic_DNA"/>
</dbReference>
<dbReference type="Proteomes" id="UP001605036">
    <property type="component" value="Unassembled WGS sequence"/>
</dbReference>
<sequence length="106" mass="11732">MGVACSRPIDCNSIRVKEGRSWQAGRSPWSREPRGRGGRLGFSRVHGLDDYGNEMQVLRGDVQQMIAGQPEEGRFVGVRLDSNKGSCPLSHDKLLAAVWCLSTFRS</sequence>
<accession>A0ABD1XVI3</accession>